<keyword evidence="2" id="KW-0812">Transmembrane</keyword>
<gene>
    <name evidence="3" type="ORF">RclHR1_05770015</name>
</gene>
<feature type="compositionally biased region" description="Basic and acidic residues" evidence="1">
    <location>
        <begin position="199"/>
        <end position="215"/>
    </location>
</feature>
<keyword evidence="2" id="KW-0472">Membrane</keyword>
<dbReference type="EMBL" id="BEXD01003956">
    <property type="protein sequence ID" value="GBC04607.1"/>
    <property type="molecule type" value="Genomic_DNA"/>
</dbReference>
<dbReference type="PANTHER" id="PTHR34391:SF2">
    <property type="entry name" value="TRP C-TERMINAL DOMAIN-CONTAINING PROTEIN"/>
    <property type="match status" value="1"/>
</dbReference>
<dbReference type="Proteomes" id="UP000247702">
    <property type="component" value="Unassembled WGS sequence"/>
</dbReference>
<feature type="region of interest" description="Disordered" evidence="1">
    <location>
        <begin position="184"/>
        <end position="222"/>
    </location>
</feature>
<accession>A0A2Z6SGA8</accession>
<name>A0A2Z6SGA8_9GLOM</name>
<organism evidence="3 4">
    <name type="scientific">Rhizophagus clarus</name>
    <dbReference type="NCBI Taxonomy" id="94130"/>
    <lineage>
        <taxon>Eukaryota</taxon>
        <taxon>Fungi</taxon>
        <taxon>Fungi incertae sedis</taxon>
        <taxon>Mucoromycota</taxon>
        <taxon>Glomeromycotina</taxon>
        <taxon>Glomeromycetes</taxon>
        <taxon>Glomerales</taxon>
        <taxon>Glomeraceae</taxon>
        <taxon>Rhizophagus</taxon>
    </lineage>
</organism>
<keyword evidence="2" id="KW-1133">Transmembrane helix</keyword>
<sequence length="222" mass="25659">MQLYTVVIIDGGYVILGIVQMIEVKENVAKIESYCPDLRMNYSVILYELPHIIVLAILAILIAALFFGKLCQQLDWDIYKKIGGDIEVRNQYRTILMFELLMKIDLFFVIMFGAIIAPFAIYVLVVLYDQFSVGEKILEIVCLIKKEWKAGMIIFMVFWLTFVYAIMVTRNFGKGLKKYLNKHRHSKPKQKGVNISANDNEKDIESGSSDNDKMKKFFTIDN</sequence>
<evidence type="ECO:0000256" key="1">
    <source>
        <dbReference type="SAM" id="MobiDB-lite"/>
    </source>
</evidence>
<evidence type="ECO:0000313" key="4">
    <source>
        <dbReference type="Proteomes" id="UP000247702"/>
    </source>
</evidence>
<feature type="transmembrane region" description="Helical" evidence="2">
    <location>
        <begin position="106"/>
        <end position="128"/>
    </location>
</feature>
<dbReference type="AlphaFoldDB" id="A0A2Z6SGA8"/>
<feature type="transmembrane region" description="Helical" evidence="2">
    <location>
        <begin position="49"/>
        <end position="71"/>
    </location>
</feature>
<evidence type="ECO:0000256" key="2">
    <source>
        <dbReference type="SAM" id="Phobius"/>
    </source>
</evidence>
<dbReference type="GO" id="GO:0005794">
    <property type="term" value="C:Golgi apparatus"/>
    <property type="evidence" value="ECO:0007669"/>
    <property type="project" value="TreeGrafter"/>
</dbReference>
<proteinExistence type="predicted"/>
<dbReference type="PANTHER" id="PTHR34391">
    <property type="entry name" value="UPF0658 GOLGI APPARATUS MEMBRANE PROTEIN C1952.10C-RELATED"/>
    <property type="match status" value="1"/>
</dbReference>
<evidence type="ECO:0000313" key="3">
    <source>
        <dbReference type="EMBL" id="GBC04607.1"/>
    </source>
</evidence>
<reference evidence="3 4" key="1">
    <citation type="submission" date="2017-11" db="EMBL/GenBank/DDBJ databases">
        <title>The genome of Rhizophagus clarus HR1 reveals common genetic basis of auxotrophy among arbuscular mycorrhizal fungi.</title>
        <authorList>
            <person name="Kobayashi Y."/>
        </authorList>
    </citation>
    <scope>NUCLEOTIDE SEQUENCE [LARGE SCALE GENOMIC DNA]</scope>
    <source>
        <strain evidence="3 4">HR1</strain>
    </source>
</reference>
<feature type="transmembrane region" description="Helical" evidence="2">
    <location>
        <begin position="148"/>
        <end position="168"/>
    </location>
</feature>
<dbReference type="InterPro" id="IPR040410">
    <property type="entry name" value="UPF0658_Golgi"/>
</dbReference>
<keyword evidence="4" id="KW-1185">Reference proteome</keyword>
<protein>
    <submittedName>
        <fullName evidence="3">Uncharacterized protein</fullName>
    </submittedName>
</protein>
<comment type="caution">
    <text evidence="3">The sequence shown here is derived from an EMBL/GenBank/DDBJ whole genome shotgun (WGS) entry which is preliminary data.</text>
</comment>